<evidence type="ECO:0000256" key="5">
    <source>
        <dbReference type="ARBA" id="ARBA00022737"/>
    </source>
</evidence>
<keyword evidence="5" id="KW-0677">Repeat</keyword>
<dbReference type="FunFam" id="1.20.1280.290:FF:000016">
    <property type="entry name" value="Cystinosin homolog"/>
    <property type="match status" value="1"/>
</dbReference>
<dbReference type="NCBIfam" id="TIGR00951">
    <property type="entry name" value="2A43"/>
    <property type="match status" value="1"/>
</dbReference>
<dbReference type="GO" id="GO:0015293">
    <property type="term" value="F:symporter activity"/>
    <property type="evidence" value="ECO:0007669"/>
    <property type="project" value="UniProtKB-KW"/>
</dbReference>
<evidence type="ECO:0000256" key="6">
    <source>
        <dbReference type="ARBA" id="ARBA00022847"/>
    </source>
</evidence>
<keyword evidence="8 11" id="KW-0472">Membrane</keyword>
<keyword evidence="9" id="KW-0458">Lysosome</keyword>
<evidence type="ECO:0000256" key="12">
    <source>
        <dbReference type="SAM" id="SignalP"/>
    </source>
</evidence>
<accession>A0A8D8YK86</accession>
<protein>
    <submittedName>
        <fullName evidence="13">Cystinosin homolog</fullName>
    </submittedName>
</protein>
<dbReference type="PANTHER" id="PTHR13131">
    <property type="entry name" value="CYSTINOSIN"/>
    <property type="match status" value="1"/>
</dbReference>
<evidence type="ECO:0000256" key="4">
    <source>
        <dbReference type="ARBA" id="ARBA00022692"/>
    </source>
</evidence>
<evidence type="ECO:0000256" key="1">
    <source>
        <dbReference type="ARBA" id="ARBA00004155"/>
    </source>
</evidence>
<dbReference type="InterPro" id="IPR006603">
    <property type="entry name" value="PQ-loop_rpt"/>
</dbReference>
<organism evidence="13">
    <name type="scientific">Cacopsylla melanoneura</name>
    <dbReference type="NCBI Taxonomy" id="428564"/>
    <lineage>
        <taxon>Eukaryota</taxon>
        <taxon>Metazoa</taxon>
        <taxon>Ecdysozoa</taxon>
        <taxon>Arthropoda</taxon>
        <taxon>Hexapoda</taxon>
        <taxon>Insecta</taxon>
        <taxon>Pterygota</taxon>
        <taxon>Neoptera</taxon>
        <taxon>Paraneoptera</taxon>
        <taxon>Hemiptera</taxon>
        <taxon>Sternorrhyncha</taxon>
        <taxon>Psylloidea</taxon>
        <taxon>Psyllidae</taxon>
        <taxon>Psyllinae</taxon>
        <taxon>Cacopsylla</taxon>
    </lineage>
</organism>
<keyword evidence="12" id="KW-0732">Signal</keyword>
<evidence type="ECO:0000256" key="2">
    <source>
        <dbReference type="ARBA" id="ARBA00006855"/>
    </source>
</evidence>
<comment type="similarity">
    <text evidence="2">Belongs to the cystinosin family.</text>
</comment>
<feature type="transmembrane region" description="Helical" evidence="11">
    <location>
        <begin position="654"/>
        <end position="676"/>
    </location>
</feature>
<dbReference type="AlphaFoldDB" id="A0A8D8YK86"/>
<proteinExistence type="inferred from homology"/>
<comment type="subcellular location">
    <subcellularLocation>
        <location evidence="1">Lysosome membrane</location>
        <topology evidence="1">Multi-pass membrane protein</topology>
    </subcellularLocation>
</comment>
<evidence type="ECO:0000313" key="13">
    <source>
        <dbReference type="EMBL" id="CAG6730430.1"/>
    </source>
</evidence>
<feature type="transmembrane region" description="Helical" evidence="11">
    <location>
        <begin position="552"/>
        <end position="575"/>
    </location>
</feature>
<evidence type="ECO:0000256" key="3">
    <source>
        <dbReference type="ARBA" id="ARBA00022448"/>
    </source>
</evidence>
<feature type="transmembrane region" description="Helical" evidence="11">
    <location>
        <begin position="621"/>
        <end position="642"/>
    </location>
</feature>
<sequence length="707" mass="79100">MMKMFGLVTLFALAFSANAEIKVSSNHVLLSYGGVSEITITYTNPRWRDPNGVVYWSSALKGDSSITPIGGIGDTGIDGIKSRETENTVSVEEANGTNNLITVPAKNTQHSSKETDHSHKTTLFTSDKDVTDIRLRDGTTKPLEDTTSAIGYTPKHLDAKGKLLIEGDIALEKENNTSALELVTGASYTTSEEEDANSKLTDTVNQLSANANKAFVKVEHLLPENETLLSQVGYTEPVEGNTGENKPDKKLTDAVNEFLSVNAGKLHEAEKNTLPEEDEEEGNKRLNDDINQLIVNANINAVKAENVLLAEKLLLAKNIILAEGKTKPTESNALDHQDKTPGTDFVHRSKRGIPIVAEDDTSLESDNSLEAQMITLILNRPNALSLSHSVLEINQSLPIQSWQITLYGDNPSNVILLIQLHPDDLNVNEIVVHVDIERNHVWSVASNIIGWIYFVGWGLSAHCQVYVNWKRYSVIGLNFDYLGLNMIGHSLYGVYNMLLYFSHPVQEEYFRRHPFSANPIQINDVVFSAHNSLVTLYTVYQCFMYERGGQKLSLSAIFIYTVYGVWIFQSGLLAVLHRVDWLDFINQCALVKLTITLIKYMPQAYMNYKRKSTTGWSIGNVLLDFIGGLFSFLQMIILAYNFDDWHSLITDTTKLGLAVFTLVFDLLFIVQHYILYTDHKEVYKLKDIENGINSKKLEKPEPAVICR</sequence>
<dbReference type="GO" id="GO:0005765">
    <property type="term" value="C:lysosomal membrane"/>
    <property type="evidence" value="ECO:0007669"/>
    <property type="project" value="UniProtKB-SubCell"/>
</dbReference>
<evidence type="ECO:0000256" key="11">
    <source>
        <dbReference type="SAM" id="Phobius"/>
    </source>
</evidence>
<comment type="catalytic activity">
    <reaction evidence="10">
        <text>L-cystine(out) + H(+)(out) = L-cystine(in) + H(+)(in)</text>
        <dbReference type="Rhea" id="RHEA:66172"/>
        <dbReference type="ChEBI" id="CHEBI:15378"/>
        <dbReference type="ChEBI" id="CHEBI:35491"/>
    </reaction>
    <physiologicalReaction direction="left-to-right" evidence="10">
        <dbReference type="Rhea" id="RHEA:66173"/>
    </physiologicalReaction>
</comment>
<evidence type="ECO:0000256" key="7">
    <source>
        <dbReference type="ARBA" id="ARBA00022989"/>
    </source>
</evidence>
<name>A0A8D8YK86_9HEMI</name>
<feature type="chain" id="PRO_5034201994" evidence="12">
    <location>
        <begin position="20"/>
        <end position="707"/>
    </location>
</feature>
<dbReference type="PANTHER" id="PTHR13131:SF5">
    <property type="entry name" value="CYSTINOSIN"/>
    <property type="match status" value="1"/>
</dbReference>
<dbReference type="InterPro" id="IPR005282">
    <property type="entry name" value="LC_transporter"/>
</dbReference>
<evidence type="ECO:0000256" key="9">
    <source>
        <dbReference type="ARBA" id="ARBA00023228"/>
    </source>
</evidence>
<dbReference type="GO" id="GO:0015184">
    <property type="term" value="F:L-cystine transmembrane transporter activity"/>
    <property type="evidence" value="ECO:0007669"/>
    <property type="project" value="TreeGrafter"/>
</dbReference>
<evidence type="ECO:0000256" key="10">
    <source>
        <dbReference type="ARBA" id="ARBA00048473"/>
    </source>
</evidence>
<dbReference type="SMART" id="SM00679">
    <property type="entry name" value="CTNS"/>
    <property type="match status" value="2"/>
</dbReference>
<evidence type="ECO:0000256" key="8">
    <source>
        <dbReference type="ARBA" id="ARBA00023136"/>
    </source>
</evidence>
<keyword evidence="3" id="KW-0813">Transport</keyword>
<keyword evidence="4 11" id="KW-0812">Transmembrane</keyword>
<keyword evidence="7 11" id="KW-1133">Transmembrane helix</keyword>
<keyword evidence="6" id="KW-0769">Symport</keyword>
<dbReference type="Pfam" id="PF04193">
    <property type="entry name" value="PQ-loop"/>
    <property type="match status" value="2"/>
</dbReference>
<reference evidence="13" key="1">
    <citation type="submission" date="2021-05" db="EMBL/GenBank/DDBJ databases">
        <authorList>
            <person name="Alioto T."/>
            <person name="Alioto T."/>
            <person name="Gomez Garrido J."/>
        </authorList>
    </citation>
    <scope>NUCLEOTIDE SEQUENCE</scope>
</reference>
<dbReference type="Gene3D" id="1.20.1280.290">
    <property type="match status" value="2"/>
</dbReference>
<feature type="signal peptide" evidence="12">
    <location>
        <begin position="1"/>
        <end position="19"/>
    </location>
</feature>
<dbReference type="EMBL" id="HBUF01381407">
    <property type="protein sequence ID" value="CAG6730430.1"/>
    <property type="molecule type" value="Transcribed_RNA"/>
</dbReference>